<reference evidence="2" key="1">
    <citation type="journal article" date="2020" name="Stud. Mycol.">
        <title>101 Dothideomycetes genomes: a test case for predicting lifestyles and emergence of pathogens.</title>
        <authorList>
            <person name="Haridas S."/>
            <person name="Albert R."/>
            <person name="Binder M."/>
            <person name="Bloem J."/>
            <person name="Labutti K."/>
            <person name="Salamov A."/>
            <person name="Andreopoulos B."/>
            <person name="Baker S."/>
            <person name="Barry K."/>
            <person name="Bills G."/>
            <person name="Bluhm B."/>
            <person name="Cannon C."/>
            <person name="Castanera R."/>
            <person name="Culley D."/>
            <person name="Daum C."/>
            <person name="Ezra D."/>
            <person name="Gonzalez J."/>
            <person name="Henrissat B."/>
            <person name="Kuo A."/>
            <person name="Liang C."/>
            <person name="Lipzen A."/>
            <person name="Lutzoni F."/>
            <person name="Magnuson J."/>
            <person name="Mondo S."/>
            <person name="Nolan M."/>
            <person name="Ohm R."/>
            <person name="Pangilinan J."/>
            <person name="Park H.-J."/>
            <person name="Ramirez L."/>
            <person name="Alfaro M."/>
            <person name="Sun H."/>
            <person name="Tritt A."/>
            <person name="Yoshinaga Y."/>
            <person name="Zwiers L.-H."/>
            <person name="Turgeon B."/>
            <person name="Goodwin S."/>
            <person name="Spatafora J."/>
            <person name="Crous P."/>
            <person name="Grigoriev I."/>
        </authorList>
    </citation>
    <scope>NUCLEOTIDE SEQUENCE</scope>
    <source>
        <strain evidence="2">CBS 130266</strain>
    </source>
</reference>
<feature type="region of interest" description="Disordered" evidence="1">
    <location>
        <begin position="129"/>
        <end position="148"/>
    </location>
</feature>
<name>A0A9P4TXU9_9PEZI</name>
<dbReference type="Proteomes" id="UP000800235">
    <property type="component" value="Unassembled WGS sequence"/>
</dbReference>
<organism evidence="2 3">
    <name type="scientific">Tothia fuscella</name>
    <dbReference type="NCBI Taxonomy" id="1048955"/>
    <lineage>
        <taxon>Eukaryota</taxon>
        <taxon>Fungi</taxon>
        <taxon>Dikarya</taxon>
        <taxon>Ascomycota</taxon>
        <taxon>Pezizomycotina</taxon>
        <taxon>Dothideomycetes</taxon>
        <taxon>Pleosporomycetidae</taxon>
        <taxon>Venturiales</taxon>
        <taxon>Cylindrosympodiaceae</taxon>
        <taxon>Tothia</taxon>
    </lineage>
</organism>
<sequence>MTNPTIDLTGPDSTTKSPLRTSITPSPTSLTNTDMYEPSLKFLYLPAEIRNMIYDQAITNHPAWPNFSLIMTCKSIHNETRKTYVAAYDVAKKREDARVEEEARLQNDEHNVRWRAALQAARSIAHINPNPRVKKPKPKGRRSLYIWE</sequence>
<dbReference type="EMBL" id="MU007045">
    <property type="protein sequence ID" value="KAF2429621.1"/>
    <property type="molecule type" value="Genomic_DNA"/>
</dbReference>
<comment type="caution">
    <text evidence="2">The sequence shown here is derived from an EMBL/GenBank/DDBJ whole genome shotgun (WGS) entry which is preliminary data.</text>
</comment>
<evidence type="ECO:0000313" key="2">
    <source>
        <dbReference type="EMBL" id="KAF2429621.1"/>
    </source>
</evidence>
<gene>
    <name evidence="2" type="ORF">EJ08DRAFT_698118</name>
</gene>
<evidence type="ECO:0000313" key="3">
    <source>
        <dbReference type="Proteomes" id="UP000800235"/>
    </source>
</evidence>
<accession>A0A9P4TXU9</accession>
<keyword evidence="3" id="KW-1185">Reference proteome</keyword>
<feature type="region of interest" description="Disordered" evidence="1">
    <location>
        <begin position="1"/>
        <end position="31"/>
    </location>
</feature>
<protein>
    <submittedName>
        <fullName evidence="2">Uncharacterized protein</fullName>
    </submittedName>
</protein>
<feature type="compositionally biased region" description="Basic residues" evidence="1">
    <location>
        <begin position="132"/>
        <end position="142"/>
    </location>
</feature>
<dbReference type="AlphaFoldDB" id="A0A9P4TXU9"/>
<proteinExistence type="predicted"/>
<evidence type="ECO:0000256" key="1">
    <source>
        <dbReference type="SAM" id="MobiDB-lite"/>
    </source>
</evidence>